<dbReference type="Proteomes" id="UP000752696">
    <property type="component" value="Unassembled WGS sequence"/>
</dbReference>
<dbReference type="AlphaFoldDB" id="A0A6V7HFL7"/>
<accession>A0A6V7HFL7</accession>
<protein>
    <submittedName>
        <fullName evidence="2">Uncharacterized protein</fullName>
    </submittedName>
</protein>
<sequence>MNIDKSKKDYAICSSKLDQRCLISWSSPEDNFSFKHRYVPCSRSVSHRNKRFVKYRLSRSLNFDSSINNSSSENSSLEEDKHLSRSAKIMRALNFNSPSYYGKTKIKKSLNFNLTPSPKRFRHVKRGIQKSLSLNFSSPLSVSNKFINLDDNHSESTNSSLLFSSSDSIDENQNETPLQQNTKEHEMLHYSTPNTKHIRKSLGSASFTLHSRMKETIDNIDNIVYITATPSSQSLKCIKGRSKYTNNIMNTSRNLFHEFRDKDDNGPCTPKNLICIIPESMSAIKKSHKKERSSRRSASYSTQFTDNKSVPLDRSKFLANQHTKYIDSFEDTKSDIDQCTDENSNSNELILNHSEDNISETGSLFDYTEEQKNILEESKELSDSVAHEIDKFDVKIKLEENVDRLSKIDPSNIDANNSTNNTRSVTPVPVKEELNLQKSVTPENHINILETIIKDSIKKSHKKIKGDNKKRLFSPKVSQEKLKATENITCSQNFVQYENIEQNKVSKMNTLDVSREERSCTPEKVNSSRLLLSQYSSVKKSHKKDKHNKIISGFLKRQEYFNKDMDLVTNNEYKAFDNDTSKCKNSMKNYSSDLDIATNIDDSTPLVASVSLNSSLEKLSPSKRRKPQDISSDSEKNILFDSELQELDTSKEEFKIFTPLKRKRSLIVSSAAKDCTHFYDSPIEHSKDVIPNISFSRCLTPVLNLSSSCKKGEKCNTIMKSDDNINNEIAEEIYDCGSNDVTGRLTPRNMSTTELYSNLDSIKKSHKKNKRGSSSWKSLSLIEGNHSVDGKCETVENVSSETNDLLELSNNCAVIDDVIDKSIYNKSIEKLANPVIDNQNCASTSTGNISPFVTPPNCLKTKSYIKLLQETSIKRSHKKIRNKKKDELIIDTDELSDDGSIFGDEEKSSFAEDKSTHD</sequence>
<keyword evidence="3" id="KW-1185">Reference proteome</keyword>
<reference evidence="2" key="1">
    <citation type="submission" date="2020-07" db="EMBL/GenBank/DDBJ databases">
        <authorList>
            <person name="Nazaruddin N."/>
        </authorList>
    </citation>
    <scope>NUCLEOTIDE SEQUENCE</scope>
</reference>
<gene>
    <name evidence="2" type="ORF">MHI_LOCUS840675</name>
</gene>
<comment type="caution">
    <text evidence="2">The sequence shown here is derived from an EMBL/GenBank/DDBJ whole genome shotgun (WGS) entry which is preliminary data.</text>
</comment>
<evidence type="ECO:0000313" key="2">
    <source>
        <dbReference type="EMBL" id="CAD1479088.1"/>
    </source>
</evidence>
<dbReference type="EMBL" id="CAJDYZ010011188">
    <property type="protein sequence ID" value="CAD1479088.1"/>
    <property type="molecule type" value="Genomic_DNA"/>
</dbReference>
<organism evidence="2 3">
    <name type="scientific">Heterotrigona itama</name>
    <dbReference type="NCBI Taxonomy" id="395501"/>
    <lineage>
        <taxon>Eukaryota</taxon>
        <taxon>Metazoa</taxon>
        <taxon>Ecdysozoa</taxon>
        <taxon>Arthropoda</taxon>
        <taxon>Hexapoda</taxon>
        <taxon>Insecta</taxon>
        <taxon>Pterygota</taxon>
        <taxon>Neoptera</taxon>
        <taxon>Endopterygota</taxon>
        <taxon>Hymenoptera</taxon>
        <taxon>Apocrita</taxon>
        <taxon>Aculeata</taxon>
        <taxon>Apoidea</taxon>
        <taxon>Anthophila</taxon>
        <taxon>Apidae</taxon>
        <taxon>Heterotrigona</taxon>
    </lineage>
</organism>
<dbReference type="OrthoDB" id="7685493at2759"/>
<feature type="region of interest" description="Disordered" evidence="1">
    <location>
        <begin position="158"/>
        <end position="179"/>
    </location>
</feature>
<feature type="region of interest" description="Disordered" evidence="1">
    <location>
        <begin position="896"/>
        <end position="918"/>
    </location>
</feature>
<name>A0A6V7HFL7_9HYME</name>
<feature type="compositionally biased region" description="Low complexity" evidence="1">
    <location>
        <begin position="158"/>
        <end position="167"/>
    </location>
</feature>
<proteinExistence type="predicted"/>
<evidence type="ECO:0000256" key="1">
    <source>
        <dbReference type="SAM" id="MobiDB-lite"/>
    </source>
</evidence>
<evidence type="ECO:0000313" key="3">
    <source>
        <dbReference type="Proteomes" id="UP000752696"/>
    </source>
</evidence>
<feature type="compositionally biased region" description="Basic and acidic residues" evidence="1">
    <location>
        <begin position="904"/>
        <end position="918"/>
    </location>
</feature>